<keyword evidence="3" id="KW-1185">Reference proteome</keyword>
<evidence type="ECO:0000256" key="1">
    <source>
        <dbReference type="SAM" id="MobiDB-lite"/>
    </source>
</evidence>
<proteinExistence type="predicted"/>
<gene>
    <name evidence="2" type="ORF">LTR36_010851</name>
</gene>
<comment type="caution">
    <text evidence="2">The sequence shown here is derived from an EMBL/GenBank/DDBJ whole genome shotgun (WGS) entry which is preliminary data.</text>
</comment>
<feature type="compositionally biased region" description="Polar residues" evidence="1">
    <location>
        <begin position="1"/>
        <end position="20"/>
    </location>
</feature>
<protein>
    <submittedName>
        <fullName evidence="2">Uncharacterized protein</fullName>
    </submittedName>
</protein>
<evidence type="ECO:0000313" key="3">
    <source>
        <dbReference type="Proteomes" id="UP001324427"/>
    </source>
</evidence>
<dbReference type="AlphaFoldDB" id="A0AAV9J4L5"/>
<sequence length="232" mass="25694">MKANISTDPEPQESTASRSAAMSAIGRPEQQQSTPPSNPDSRIAATTATGDEEPTSTHRERGSPPPYSAIRQPAPKVEGMQALQEELAQIHRSHELTTQALEALEARLVTQEGRSMHVAEHYEATMQTCKDRIDALTRRVGSDVDVAHARTVDARIDLIEIDVRLLRSRLRSRRPPELARSPSRPSPAATLVAFSGVRLGPQVRWREHVANHRHMGRPQAGCRFCAEERHGM</sequence>
<feature type="region of interest" description="Disordered" evidence="1">
    <location>
        <begin position="1"/>
        <end position="72"/>
    </location>
</feature>
<evidence type="ECO:0000313" key="2">
    <source>
        <dbReference type="EMBL" id="KAK4539574.1"/>
    </source>
</evidence>
<dbReference type="Proteomes" id="UP001324427">
    <property type="component" value="Unassembled WGS sequence"/>
</dbReference>
<accession>A0AAV9J4L5</accession>
<reference evidence="2 3" key="1">
    <citation type="submission" date="2021-11" db="EMBL/GenBank/DDBJ databases">
        <title>Black yeast isolated from Biological Soil Crust.</title>
        <authorList>
            <person name="Kurbessoian T."/>
        </authorList>
    </citation>
    <scope>NUCLEOTIDE SEQUENCE [LARGE SCALE GENOMIC DNA]</scope>
    <source>
        <strain evidence="2 3">CCFEE 5522</strain>
    </source>
</reference>
<name>A0AAV9J4L5_9PEZI</name>
<organism evidence="2 3">
    <name type="scientific">Oleoguttula mirabilis</name>
    <dbReference type="NCBI Taxonomy" id="1507867"/>
    <lineage>
        <taxon>Eukaryota</taxon>
        <taxon>Fungi</taxon>
        <taxon>Dikarya</taxon>
        <taxon>Ascomycota</taxon>
        <taxon>Pezizomycotina</taxon>
        <taxon>Dothideomycetes</taxon>
        <taxon>Dothideomycetidae</taxon>
        <taxon>Mycosphaerellales</taxon>
        <taxon>Teratosphaeriaceae</taxon>
        <taxon>Oleoguttula</taxon>
    </lineage>
</organism>
<dbReference type="EMBL" id="JAVFHQ010000090">
    <property type="protein sequence ID" value="KAK4539574.1"/>
    <property type="molecule type" value="Genomic_DNA"/>
</dbReference>